<feature type="compositionally biased region" description="Low complexity" evidence="1">
    <location>
        <begin position="201"/>
        <end position="213"/>
    </location>
</feature>
<dbReference type="Pfam" id="PF05641">
    <property type="entry name" value="Agenet"/>
    <property type="match status" value="1"/>
</dbReference>
<sequence length="354" mass="39444">MENPDLLPFKVGQVAEAKSFSKGYRGAWFRCKIHEIVVKSGQIWHALEYIDFPDEKRKRLKIYQVSVWIKVKGKEKERQLMVRPQYPYWLTDGCFWTGRLTQVFNDGNAEVTLILPPVGEGGVYEVSCKDLRPSLDWSPEYGWRAPSLQEDESCYNYARLMQQLEQGINNTGAPAAGHMKCDIDYKDEGSKDVDDKTVSPIHASISSHNSANSLRASRKSDSSKIRDITGVSGSIVPKTRRLEDLDMRDSGIEKPSLSDSVSSSHIKCASTETAVHTGPEDLDNSEGAKKVKTGGSPPLNIMVSDSLDAVLMDLEELANKIQWLKGILDFGIPLQNGTTPSWKLVEHRGSSTPK</sequence>
<proteinExistence type="predicted"/>
<organism evidence="3 4">
    <name type="scientific">Heracleum sosnowskyi</name>
    <dbReference type="NCBI Taxonomy" id="360622"/>
    <lineage>
        <taxon>Eukaryota</taxon>
        <taxon>Viridiplantae</taxon>
        <taxon>Streptophyta</taxon>
        <taxon>Embryophyta</taxon>
        <taxon>Tracheophyta</taxon>
        <taxon>Spermatophyta</taxon>
        <taxon>Magnoliopsida</taxon>
        <taxon>eudicotyledons</taxon>
        <taxon>Gunneridae</taxon>
        <taxon>Pentapetalae</taxon>
        <taxon>asterids</taxon>
        <taxon>campanulids</taxon>
        <taxon>Apiales</taxon>
        <taxon>Apiaceae</taxon>
        <taxon>Apioideae</taxon>
        <taxon>apioid superclade</taxon>
        <taxon>Tordylieae</taxon>
        <taxon>Tordyliinae</taxon>
        <taxon>Heracleum</taxon>
    </lineage>
</organism>
<dbReference type="PANTHER" id="PTHR36805">
    <property type="entry name" value="AGENET DOMAIN-CONTAINING PROTEIN"/>
    <property type="match status" value="1"/>
</dbReference>
<protein>
    <submittedName>
        <fullName evidence="3">Agenet domain-containing protein</fullName>
    </submittedName>
</protein>
<reference evidence="3" key="1">
    <citation type="submission" date="2023-02" db="EMBL/GenBank/DDBJ databases">
        <title>Genome of toxic invasive species Heracleum sosnowskyi carries increased number of genes despite the absence of recent whole-genome duplications.</title>
        <authorList>
            <person name="Schelkunov M."/>
            <person name="Shtratnikova V."/>
            <person name="Makarenko M."/>
            <person name="Klepikova A."/>
            <person name="Omelchenko D."/>
            <person name="Novikova G."/>
            <person name="Obukhova E."/>
            <person name="Bogdanov V."/>
            <person name="Penin A."/>
            <person name="Logacheva M."/>
        </authorList>
    </citation>
    <scope>NUCLEOTIDE SEQUENCE</scope>
    <source>
        <strain evidence="3">Hsosn_3</strain>
        <tissue evidence="3">Leaf</tissue>
    </source>
</reference>
<feature type="compositionally biased region" description="Basic and acidic residues" evidence="1">
    <location>
        <begin position="240"/>
        <end position="252"/>
    </location>
</feature>
<evidence type="ECO:0000313" key="4">
    <source>
        <dbReference type="Proteomes" id="UP001237642"/>
    </source>
</evidence>
<dbReference type="PROSITE" id="PS50006">
    <property type="entry name" value="FHA_DOMAIN"/>
    <property type="match status" value="1"/>
</dbReference>
<dbReference type="AlphaFoldDB" id="A0AAD8MKU4"/>
<name>A0AAD8MKU4_9APIA</name>
<dbReference type="InterPro" id="IPR000253">
    <property type="entry name" value="FHA_dom"/>
</dbReference>
<dbReference type="EMBL" id="JAUIZM010000006">
    <property type="protein sequence ID" value="KAK1379890.1"/>
    <property type="molecule type" value="Genomic_DNA"/>
</dbReference>
<reference evidence="3" key="2">
    <citation type="submission" date="2023-05" db="EMBL/GenBank/DDBJ databases">
        <authorList>
            <person name="Schelkunov M.I."/>
        </authorList>
    </citation>
    <scope>NUCLEOTIDE SEQUENCE</scope>
    <source>
        <strain evidence="3">Hsosn_3</strain>
        <tissue evidence="3">Leaf</tissue>
    </source>
</reference>
<evidence type="ECO:0000256" key="1">
    <source>
        <dbReference type="SAM" id="MobiDB-lite"/>
    </source>
</evidence>
<gene>
    <name evidence="3" type="ORF">POM88_026634</name>
</gene>
<feature type="region of interest" description="Disordered" evidence="1">
    <location>
        <begin position="201"/>
        <end position="293"/>
    </location>
</feature>
<dbReference type="PANTHER" id="PTHR36805:SF7">
    <property type="entry name" value="AGENET DOMAIN-CONTAINING PROTEIN"/>
    <property type="match status" value="1"/>
</dbReference>
<dbReference type="Proteomes" id="UP001237642">
    <property type="component" value="Unassembled WGS sequence"/>
</dbReference>
<dbReference type="InterPro" id="IPR008395">
    <property type="entry name" value="Agenet-like_dom"/>
</dbReference>
<feature type="compositionally biased region" description="Basic and acidic residues" evidence="1">
    <location>
        <begin position="218"/>
        <end position="227"/>
    </location>
</feature>
<comment type="caution">
    <text evidence="3">The sequence shown here is derived from an EMBL/GenBank/DDBJ whole genome shotgun (WGS) entry which is preliminary data.</text>
</comment>
<feature type="compositionally biased region" description="Polar residues" evidence="1">
    <location>
        <begin position="257"/>
        <end position="274"/>
    </location>
</feature>
<accession>A0AAD8MKU4</accession>
<feature type="domain" description="FHA" evidence="2">
    <location>
        <begin position="164"/>
        <end position="241"/>
    </location>
</feature>
<evidence type="ECO:0000259" key="2">
    <source>
        <dbReference type="PROSITE" id="PS50006"/>
    </source>
</evidence>
<keyword evidence="4" id="KW-1185">Reference proteome</keyword>
<evidence type="ECO:0000313" key="3">
    <source>
        <dbReference type="EMBL" id="KAK1379890.1"/>
    </source>
</evidence>